<dbReference type="InterPro" id="IPR001469">
    <property type="entry name" value="ATP_synth_F1_dsu/esu"/>
</dbReference>
<dbReference type="InterPro" id="IPR050053">
    <property type="entry name" value="ATPase_alpha/beta_chains"/>
</dbReference>
<keyword evidence="15" id="KW-0175">Coiled coil</keyword>
<accession>A0AA35RBC4</accession>
<evidence type="ECO:0000259" key="19">
    <source>
        <dbReference type="Pfam" id="PF02823"/>
    </source>
</evidence>
<dbReference type="CDD" id="cd18110">
    <property type="entry name" value="ATP-synt_F1_beta_C"/>
    <property type="match status" value="1"/>
</dbReference>
<protein>
    <recommendedName>
        <fullName evidence="4">H(+)-transporting two-sector ATPase</fullName>
        <ecNumber evidence="4">7.1.2.2</ecNumber>
    </recommendedName>
</protein>
<keyword evidence="23" id="KW-1185">Reference proteome</keyword>
<keyword evidence="12" id="KW-0472">Membrane</keyword>
<gene>
    <name evidence="22" type="ORF">GBAR_LOCUS5695</name>
</gene>
<evidence type="ECO:0000256" key="11">
    <source>
        <dbReference type="ARBA" id="ARBA00023065"/>
    </source>
</evidence>
<evidence type="ECO:0000256" key="14">
    <source>
        <dbReference type="ARBA" id="ARBA00023310"/>
    </source>
</evidence>
<evidence type="ECO:0000313" key="22">
    <source>
        <dbReference type="EMBL" id="CAI8008300.1"/>
    </source>
</evidence>
<dbReference type="Pfam" id="PF02874">
    <property type="entry name" value="ATP-synt_ab_N"/>
    <property type="match status" value="1"/>
</dbReference>
<organism evidence="22 23">
    <name type="scientific">Geodia barretti</name>
    <name type="common">Barrett's horny sponge</name>
    <dbReference type="NCBI Taxonomy" id="519541"/>
    <lineage>
        <taxon>Eukaryota</taxon>
        <taxon>Metazoa</taxon>
        <taxon>Porifera</taxon>
        <taxon>Demospongiae</taxon>
        <taxon>Heteroscleromorpha</taxon>
        <taxon>Tetractinellida</taxon>
        <taxon>Astrophorina</taxon>
        <taxon>Geodiidae</taxon>
        <taxon>Geodia</taxon>
    </lineage>
</organism>
<dbReference type="InterPro" id="IPR036121">
    <property type="entry name" value="ATPase_F1/V1/A1_a/bsu_N_sf"/>
</dbReference>
<keyword evidence="6" id="KW-1003">Cell membrane</keyword>
<name>A0AA35RBC4_GEOBA</name>
<dbReference type="NCBIfam" id="TIGR01216">
    <property type="entry name" value="ATP_synt_epsi"/>
    <property type="match status" value="1"/>
</dbReference>
<dbReference type="GO" id="GO:0005886">
    <property type="term" value="C:plasma membrane"/>
    <property type="evidence" value="ECO:0007669"/>
    <property type="project" value="UniProtKB-SubCell"/>
</dbReference>
<dbReference type="InterPro" id="IPR020547">
    <property type="entry name" value="ATP_synth_F1_esu_C"/>
</dbReference>
<keyword evidence="10" id="KW-1278">Translocase</keyword>
<evidence type="ECO:0000259" key="20">
    <source>
        <dbReference type="Pfam" id="PF02874"/>
    </source>
</evidence>
<dbReference type="InterPro" id="IPR036771">
    <property type="entry name" value="ATPsynth_dsu/esu_N"/>
</dbReference>
<evidence type="ECO:0000256" key="15">
    <source>
        <dbReference type="SAM" id="Coils"/>
    </source>
</evidence>
<evidence type="ECO:0000259" key="21">
    <source>
        <dbReference type="Pfam" id="PF22919"/>
    </source>
</evidence>
<evidence type="ECO:0000256" key="4">
    <source>
        <dbReference type="ARBA" id="ARBA00012473"/>
    </source>
</evidence>
<dbReference type="InterPro" id="IPR024034">
    <property type="entry name" value="ATPase_F1/V1_b/a_C"/>
</dbReference>
<dbReference type="Gene3D" id="3.40.50.300">
    <property type="entry name" value="P-loop containing nucleotide triphosphate hydrolases"/>
    <property type="match status" value="2"/>
</dbReference>
<dbReference type="FunFam" id="1.10.1140.10:FF:000001">
    <property type="entry name" value="ATP synthase subunit beta"/>
    <property type="match status" value="1"/>
</dbReference>
<feature type="region of interest" description="Disordered" evidence="16">
    <location>
        <begin position="573"/>
        <end position="594"/>
    </location>
</feature>
<evidence type="ECO:0000256" key="3">
    <source>
        <dbReference type="ARBA" id="ARBA00008936"/>
    </source>
</evidence>
<dbReference type="HAMAP" id="MF_00530">
    <property type="entry name" value="ATP_synth_epsil_bac"/>
    <property type="match status" value="1"/>
</dbReference>
<dbReference type="InterPro" id="IPR000194">
    <property type="entry name" value="ATPase_F1/V1/A1_a/bsu_nucl-bd"/>
</dbReference>
<feature type="domain" description="ATP synthase epsilon subunit C-terminal" evidence="18">
    <location>
        <begin position="532"/>
        <end position="576"/>
    </location>
</feature>
<dbReference type="CDD" id="cd18115">
    <property type="entry name" value="ATP-synt_F1_beta_N"/>
    <property type="match status" value="1"/>
</dbReference>
<evidence type="ECO:0000313" key="23">
    <source>
        <dbReference type="Proteomes" id="UP001174909"/>
    </source>
</evidence>
<feature type="domain" description="ATP synthase F1 complex delta/epsilon subunit N-terminal" evidence="19">
    <location>
        <begin position="450"/>
        <end position="528"/>
    </location>
</feature>
<evidence type="ECO:0000256" key="9">
    <source>
        <dbReference type="ARBA" id="ARBA00022840"/>
    </source>
</evidence>
<evidence type="ECO:0000256" key="6">
    <source>
        <dbReference type="ARBA" id="ARBA00022475"/>
    </source>
</evidence>
<dbReference type="Pfam" id="PF00006">
    <property type="entry name" value="ATP-synt_ab"/>
    <property type="match status" value="2"/>
</dbReference>
<feature type="domain" description="ATPase F1/V1/A1 complex alpha/beta subunit N-terminal" evidence="20">
    <location>
        <begin position="6"/>
        <end position="73"/>
    </location>
</feature>
<reference evidence="22" key="1">
    <citation type="submission" date="2023-03" db="EMBL/GenBank/DDBJ databases">
        <authorList>
            <person name="Steffen K."/>
            <person name="Cardenas P."/>
        </authorList>
    </citation>
    <scope>NUCLEOTIDE SEQUENCE</scope>
</reference>
<keyword evidence="7" id="KW-0547">Nucleotide-binding</keyword>
<dbReference type="Pfam" id="PF00401">
    <property type="entry name" value="ATP-synt_DE"/>
    <property type="match status" value="1"/>
</dbReference>
<dbReference type="Gene3D" id="2.40.10.170">
    <property type="match status" value="1"/>
</dbReference>
<dbReference type="GO" id="GO:0005524">
    <property type="term" value="F:ATP binding"/>
    <property type="evidence" value="ECO:0007669"/>
    <property type="project" value="UniProtKB-KW"/>
</dbReference>
<comment type="subcellular location">
    <subcellularLocation>
        <location evidence="1">Cell membrane</location>
        <topology evidence="1">Peripheral membrane protein</topology>
    </subcellularLocation>
</comment>
<keyword evidence="13" id="KW-0139">CF(1)</keyword>
<dbReference type="InterPro" id="IPR004100">
    <property type="entry name" value="ATPase_F1/V1/A1_a/bsu_N"/>
</dbReference>
<feature type="domain" description="ATP synthase A/B type C-terminal" evidence="21">
    <location>
        <begin position="319"/>
        <end position="398"/>
    </location>
</feature>
<dbReference type="CDD" id="cd12152">
    <property type="entry name" value="F1-ATPase_delta"/>
    <property type="match status" value="1"/>
</dbReference>
<feature type="coiled-coil region" evidence="15">
    <location>
        <begin position="529"/>
        <end position="556"/>
    </location>
</feature>
<dbReference type="Pfam" id="PF22919">
    <property type="entry name" value="ATP-synt_VA_C"/>
    <property type="match status" value="1"/>
</dbReference>
<dbReference type="GO" id="GO:0046933">
    <property type="term" value="F:proton-transporting ATP synthase activity, rotational mechanism"/>
    <property type="evidence" value="ECO:0007669"/>
    <property type="project" value="InterPro"/>
</dbReference>
<comment type="similarity">
    <text evidence="2">Belongs to the ATPase epsilon chain family.</text>
</comment>
<dbReference type="Gene3D" id="2.60.15.10">
    <property type="entry name" value="F0F1 ATP synthase delta/epsilon subunit, N-terminal"/>
    <property type="match status" value="1"/>
</dbReference>
<dbReference type="Gene3D" id="1.20.5.440">
    <property type="entry name" value="ATP synthase delta/epsilon subunit, C-terminal domain"/>
    <property type="match status" value="1"/>
</dbReference>
<evidence type="ECO:0000259" key="17">
    <source>
        <dbReference type="Pfam" id="PF00006"/>
    </source>
</evidence>
<dbReference type="AlphaFoldDB" id="A0AA35RBC4"/>
<evidence type="ECO:0000259" key="18">
    <source>
        <dbReference type="Pfam" id="PF00401"/>
    </source>
</evidence>
<dbReference type="PROSITE" id="PS00152">
    <property type="entry name" value="ATPASE_ALPHA_BETA"/>
    <property type="match status" value="1"/>
</dbReference>
<dbReference type="InterPro" id="IPR055190">
    <property type="entry name" value="ATP-synt_VA_C"/>
</dbReference>
<evidence type="ECO:0000256" key="1">
    <source>
        <dbReference type="ARBA" id="ARBA00004202"/>
    </source>
</evidence>
<evidence type="ECO:0000256" key="16">
    <source>
        <dbReference type="SAM" id="MobiDB-lite"/>
    </source>
</evidence>
<dbReference type="InterPro" id="IPR027417">
    <property type="entry name" value="P-loop_NTPase"/>
</dbReference>
<dbReference type="PANTHER" id="PTHR15184:SF71">
    <property type="entry name" value="ATP SYNTHASE SUBUNIT BETA, MITOCHONDRIAL"/>
    <property type="match status" value="1"/>
</dbReference>
<dbReference type="InterPro" id="IPR005722">
    <property type="entry name" value="ATP_synth_F1_bsu"/>
</dbReference>
<dbReference type="Proteomes" id="UP001174909">
    <property type="component" value="Unassembled WGS sequence"/>
</dbReference>
<comment type="similarity">
    <text evidence="3">Belongs to the ATPase alpha/beta chains family.</text>
</comment>
<dbReference type="EC" id="7.1.2.2" evidence="4"/>
<dbReference type="SUPFAM" id="SSF52540">
    <property type="entry name" value="P-loop containing nucleoside triphosphate hydrolases"/>
    <property type="match status" value="1"/>
</dbReference>
<proteinExistence type="inferred from homology"/>
<keyword evidence="8" id="KW-0375">Hydrogen ion transport</keyword>
<dbReference type="GO" id="GO:0045259">
    <property type="term" value="C:proton-transporting ATP synthase complex"/>
    <property type="evidence" value="ECO:0007669"/>
    <property type="project" value="UniProtKB-KW"/>
</dbReference>
<feature type="domain" description="ATPase F1/V1/A1 complex alpha/beta subunit nucleotide-binding" evidence="17">
    <location>
        <begin position="130"/>
        <end position="208"/>
    </location>
</feature>
<dbReference type="FunFam" id="2.60.15.10:FF:000001">
    <property type="entry name" value="ATP synthase epsilon chain"/>
    <property type="match status" value="1"/>
</dbReference>
<dbReference type="EMBL" id="CASHTH010000832">
    <property type="protein sequence ID" value="CAI8008300.1"/>
    <property type="molecule type" value="Genomic_DNA"/>
</dbReference>
<dbReference type="PANTHER" id="PTHR15184">
    <property type="entry name" value="ATP SYNTHASE"/>
    <property type="match status" value="1"/>
</dbReference>
<keyword evidence="9" id="KW-0067">ATP-binding</keyword>
<dbReference type="Gene3D" id="1.10.1140.10">
    <property type="entry name" value="Bovine Mitochondrial F1-atpase, Atp Synthase Beta Chain, Chain D, domain 3"/>
    <property type="match status" value="1"/>
</dbReference>
<evidence type="ECO:0000256" key="10">
    <source>
        <dbReference type="ARBA" id="ARBA00022967"/>
    </source>
</evidence>
<dbReference type="SUPFAM" id="SSF46604">
    <property type="entry name" value="Epsilon subunit of F1F0-ATP synthase C-terminal domain"/>
    <property type="match status" value="1"/>
</dbReference>
<keyword evidence="5" id="KW-0813">Transport</keyword>
<comment type="caution">
    <text evidence="22">The sequence shown here is derived from an EMBL/GenBank/DDBJ whole genome shotgun (WGS) entry which is preliminary data.</text>
</comment>
<dbReference type="SUPFAM" id="SSF51344">
    <property type="entry name" value="Epsilon subunit of F1F0-ATP synthase N-terminal domain"/>
    <property type="match status" value="1"/>
</dbReference>
<evidence type="ECO:0000256" key="2">
    <source>
        <dbReference type="ARBA" id="ARBA00005712"/>
    </source>
</evidence>
<dbReference type="HAMAP" id="MF_01347">
    <property type="entry name" value="ATP_synth_beta_bact"/>
    <property type="match status" value="1"/>
</dbReference>
<dbReference type="InterPro" id="IPR020003">
    <property type="entry name" value="ATPase_a/bsu_AS"/>
</dbReference>
<sequence length="594" mass="64898">MATGKVTQVIGTVVDVEFPAEGMPAIYNALETSIAGERLVLEVEQHIGNNWVRCLALGATEGLVRGVDAVDTGNAVSVPVGDPTLGRLFNALGETLDGLEEVESDDIWPIHRKPPTFDDQATQVEILETGIKVMDLITPFTKGGKVGAYGGAGVGKTVIIQELIRNISEEHEGVSVFAGVGERSREGNDLWREMQESGVLANTVLVFGRLLFVDNIYRYILAGMEVSALLGRMPSAVGYQPTLGTEMGDLEERITSSLNGSITSFQAIYVPADDYTDPGIVTTFGHLDAVVALERSLASQGLYPAVDPLTSFSRILEPGVVGQEHYDVARGVQQVLQRYTDLQDIIAILGIEELSDEDRQIVARARKIQRFLTQPFFVAEVFTGSPGRFVPIRETVRGFREILDGQHDELPEQAFYMVGTIDEAVERAEQMAADGSDVSHLWEWLKMAAMRLEIVTAERMVYSEDVDMLVAPGIDGQLGILPNHAPLLTALQPGEIRVDKNGEENYMAVSGGFLEVLANRVTILADTAERAEEIDIERAEAAVRRAEERIVSGTSDMDLQRAVMTLRRSQARVLAARRRRPRRGDGAAPPQQSS</sequence>
<evidence type="ECO:0000256" key="7">
    <source>
        <dbReference type="ARBA" id="ARBA00022741"/>
    </source>
</evidence>
<evidence type="ECO:0000256" key="13">
    <source>
        <dbReference type="ARBA" id="ARBA00023196"/>
    </source>
</evidence>
<dbReference type="InterPro" id="IPR020546">
    <property type="entry name" value="ATP_synth_F1_dsu/esu_N"/>
</dbReference>
<dbReference type="NCBIfam" id="NF009980">
    <property type="entry name" value="PRK13446.1"/>
    <property type="match status" value="1"/>
</dbReference>
<evidence type="ECO:0000256" key="5">
    <source>
        <dbReference type="ARBA" id="ARBA00022448"/>
    </source>
</evidence>
<dbReference type="NCBIfam" id="NF009977">
    <property type="entry name" value="PRK13442.1"/>
    <property type="match status" value="1"/>
</dbReference>
<dbReference type="SUPFAM" id="SSF47917">
    <property type="entry name" value="C-terminal domain of alpha and beta subunits of F1 ATP synthase"/>
    <property type="match status" value="1"/>
</dbReference>
<dbReference type="SUPFAM" id="SSF50615">
    <property type="entry name" value="N-terminal domain of alpha and beta subunits of F1 ATP synthase"/>
    <property type="match status" value="1"/>
</dbReference>
<keyword evidence="11" id="KW-0406">Ion transport</keyword>
<dbReference type="InterPro" id="IPR036794">
    <property type="entry name" value="ATP_F1_dsu/esu_C_sf"/>
</dbReference>
<evidence type="ECO:0000256" key="12">
    <source>
        <dbReference type="ARBA" id="ARBA00023136"/>
    </source>
</evidence>
<keyword evidence="14" id="KW-0066">ATP synthesis</keyword>
<dbReference type="Pfam" id="PF02823">
    <property type="entry name" value="ATP-synt_DE_N"/>
    <property type="match status" value="1"/>
</dbReference>
<evidence type="ECO:0000256" key="8">
    <source>
        <dbReference type="ARBA" id="ARBA00022781"/>
    </source>
</evidence>
<feature type="domain" description="ATPase F1/V1/A1 complex alpha/beta subunit nucleotide-binding" evidence="17">
    <location>
        <begin position="210"/>
        <end position="313"/>
    </location>
</feature>